<dbReference type="AlphaFoldDB" id="A0A0N7MM26"/>
<dbReference type="Proteomes" id="UP000236544">
    <property type="component" value="Unassembled WGS sequence"/>
</dbReference>
<proteinExistence type="predicted"/>
<sequence length="295" mass="32415">MRTTLIVAASLLTFALTIAQDSSVEIQGNREDIKWNAFNVFINLGGFIATCLSPAGLTGVALPLCALTTVASFSTIVCLGLKIFDGLITKDNELSPQMIVFLHGIGMEVQEQQALAEFTGQVQSSMWDPWAESRTAVELRQLQPRVAYSLEKYLNSVGIERPSYCLSFQIDEQSEPYDTSRLQQKVCFTDYSADAFGESKPTKVPLKAATKVLRRLHRSGIGLSFEQTRELVGTIYTTFGTHGKEFMEKTLILVENIGAAGESLEPREFSITDQVNGAEELLLKVQVSTALNSSL</sequence>
<evidence type="ECO:0000256" key="1">
    <source>
        <dbReference type="SAM" id="SignalP"/>
    </source>
</evidence>
<accession>A0A0N7MM26</accession>
<name>A0A0N7MM26_9SACH</name>
<dbReference type="OrthoDB" id="4035770at2759"/>
<reference evidence="3" key="1">
    <citation type="submission" date="2015-10" db="EMBL/GenBank/DDBJ databases">
        <authorList>
            <person name="Devillers H."/>
        </authorList>
    </citation>
    <scope>NUCLEOTIDE SEQUENCE [LARGE SCALE GENOMIC DNA]</scope>
</reference>
<protein>
    <submittedName>
        <fullName evidence="2">LAQU0S12e02960g1_1</fullName>
    </submittedName>
</protein>
<keyword evidence="1" id="KW-0732">Signal</keyword>
<evidence type="ECO:0000313" key="2">
    <source>
        <dbReference type="EMBL" id="CUS23918.1"/>
    </source>
</evidence>
<gene>
    <name evidence="2" type="ORF">LAQU0_S12e02960g</name>
</gene>
<feature type="signal peptide" evidence="1">
    <location>
        <begin position="1"/>
        <end position="19"/>
    </location>
</feature>
<feature type="chain" id="PRO_5006016209" evidence="1">
    <location>
        <begin position="20"/>
        <end position="295"/>
    </location>
</feature>
<keyword evidence="3" id="KW-1185">Reference proteome</keyword>
<organism evidence="2 3">
    <name type="scientific">Lachancea quebecensis</name>
    <dbReference type="NCBI Taxonomy" id="1654605"/>
    <lineage>
        <taxon>Eukaryota</taxon>
        <taxon>Fungi</taxon>
        <taxon>Dikarya</taxon>
        <taxon>Ascomycota</taxon>
        <taxon>Saccharomycotina</taxon>
        <taxon>Saccharomycetes</taxon>
        <taxon>Saccharomycetales</taxon>
        <taxon>Saccharomycetaceae</taxon>
        <taxon>Lachancea</taxon>
    </lineage>
</organism>
<evidence type="ECO:0000313" key="3">
    <source>
        <dbReference type="Proteomes" id="UP000236544"/>
    </source>
</evidence>
<dbReference type="EMBL" id="LN890553">
    <property type="protein sequence ID" value="CUS23918.1"/>
    <property type="molecule type" value="Genomic_DNA"/>
</dbReference>